<dbReference type="OrthoDB" id="5405561at2759"/>
<organism evidence="1 2">
    <name type="scientific">Arctia plantaginis</name>
    <name type="common">Wood tiger moth</name>
    <name type="synonym">Phalaena plantaginis</name>
    <dbReference type="NCBI Taxonomy" id="874455"/>
    <lineage>
        <taxon>Eukaryota</taxon>
        <taxon>Metazoa</taxon>
        <taxon>Ecdysozoa</taxon>
        <taxon>Arthropoda</taxon>
        <taxon>Hexapoda</taxon>
        <taxon>Insecta</taxon>
        <taxon>Pterygota</taxon>
        <taxon>Neoptera</taxon>
        <taxon>Endopterygota</taxon>
        <taxon>Lepidoptera</taxon>
        <taxon>Glossata</taxon>
        <taxon>Ditrysia</taxon>
        <taxon>Noctuoidea</taxon>
        <taxon>Erebidae</taxon>
        <taxon>Arctiinae</taxon>
        <taxon>Arctia</taxon>
    </lineage>
</organism>
<evidence type="ECO:0008006" key="3">
    <source>
        <dbReference type="Google" id="ProtNLM"/>
    </source>
</evidence>
<sequence length="68" mass="7558">MISTLGGMVANRDMLFHHVQDKTNDFVNKVSVIGIGQVGMATVFSLLTQIGVQKCIQMPNLIFILFYL</sequence>
<name>A0A8S1BJ52_ARCPL</name>
<dbReference type="Proteomes" id="UP000494106">
    <property type="component" value="Unassembled WGS sequence"/>
</dbReference>
<dbReference type="EMBL" id="CADEBC010000602">
    <property type="protein sequence ID" value="CAB3259039.1"/>
    <property type="molecule type" value="Genomic_DNA"/>
</dbReference>
<dbReference type="Gene3D" id="3.40.50.720">
    <property type="entry name" value="NAD(P)-binding Rossmann-like Domain"/>
    <property type="match status" value="1"/>
</dbReference>
<gene>
    <name evidence="1" type="ORF">APLA_LOCUS16822</name>
</gene>
<reference evidence="1 2" key="1">
    <citation type="submission" date="2020-04" db="EMBL/GenBank/DDBJ databases">
        <authorList>
            <person name="Wallbank WR R."/>
            <person name="Pardo Diaz C."/>
            <person name="Kozak K."/>
            <person name="Martin S."/>
            <person name="Jiggins C."/>
            <person name="Moest M."/>
            <person name="Warren A I."/>
            <person name="Byers J.R.P. K."/>
            <person name="Montejo-Kovacevich G."/>
            <person name="Yen C E."/>
        </authorList>
    </citation>
    <scope>NUCLEOTIDE SEQUENCE [LARGE SCALE GENOMIC DNA]</scope>
</reference>
<dbReference type="AlphaFoldDB" id="A0A8S1BJ52"/>
<evidence type="ECO:0000313" key="2">
    <source>
        <dbReference type="Proteomes" id="UP000494106"/>
    </source>
</evidence>
<evidence type="ECO:0000313" key="1">
    <source>
        <dbReference type="EMBL" id="CAB3259039.1"/>
    </source>
</evidence>
<protein>
    <recommendedName>
        <fullName evidence="3">Lactate/malate dehydrogenase N-terminal domain-containing protein</fullName>
    </recommendedName>
</protein>
<keyword evidence="2" id="KW-1185">Reference proteome</keyword>
<accession>A0A8S1BJ52</accession>
<proteinExistence type="predicted"/>
<comment type="caution">
    <text evidence="1">The sequence shown here is derived from an EMBL/GenBank/DDBJ whole genome shotgun (WGS) entry which is preliminary data.</text>
</comment>